<dbReference type="Proteomes" id="UP000192796">
    <property type="component" value="Unassembled WGS sequence"/>
</dbReference>
<keyword evidence="1" id="KW-0808">Transferase</keyword>
<keyword evidence="6" id="KW-1185">Reference proteome</keyword>
<comment type="caution">
    <text evidence="5">The sequence shown here is derived from an EMBL/GenBank/DDBJ whole genome shotgun (WGS) entry which is preliminary data.</text>
</comment>
<evidence type="ECO:0000313" key="5">
    <source>
        <dbReference type="EMBL" id="OQP65544.1"/>
    </source>
</evidence>
<dbReference type="InterPro" id="IPR007848">
    <property type="entry name" value="Small_mtfrase_dom"/>
</dbReference>
<evidence type="ECO:0000313" key="6">
    <source>
        <dbReference type="Proteomes" id="UP000192796"/>
    </source>
</evidence>
<dbReference type="SUPFAM" id="SSF53335">
    <property type="entry name" value="S-adenosyl-L-methionine-dependent methyltransferases"/>
    <property type="match status" value="1"/>
</dbReference>
<dbReference type="STRING" id="1703345.A3860_17930"/>
<evidence type="ECO:0000256" key="2">
    <source>
        <dbReference type="ARBA" id="ARBA00022691"/>
    </source>
</evidence>
<dbReference type="EMBL" id="LVYD01000024">
    <property type="protein sequence ID" value="OQP65544.1"/>
    <property type="molecule type" value="Genomic_DNA"/>
</dbReference>
<evidence type="ECO:0000259" key="4">
    <source>
        <dbReference type="Pfam" id="PF05175"/>
    </source>
</evidence>
<protein>
    <recommendedName>
        <fullName evidence="4">Methyltransferase small domain-containing protein</fullName>
    </recommendedName>
</protein>
<dbReference type="Pfam" id="PF05175">
    <property type="entry name" value="MTS"/>
    <property type="match status" value="1"/>
</dbReference>
<accession>A0A1V9G4R7</accession>
<keyword evidence="2" id="KW-0949">S-adenosyl-L-methionine</keyword>
<organism evidence="5 6">
    <name type="scientific">Niastella vici</name>
    <dbReference type="NCBI Taxonomy" id="1703345"/>
    <lineage>
        <taxon>Bacteria</taxon>
        <taxon>Pseudomonadati</taxon>
        <taxon>Bacteroidota</taxon>
        <taxon>Chitinophagia</taxon>
        <taxon>Chitinophagales</taxon>
        <taxon>Chitinophagaceae</taxon>
        <taxon>Niastella</taxon>
    </lineage>
</organism>
<evidence type="ECO:0000256" key="1">
    <source>
        <dbReference type="ARBA" id="ARBA00022603"/>
    </source>
</evidence>
<feature type="chain" id="PRO_5013365856" description="Methyltransferase small domain-containing protein" evidence="3">
    <location>
        <begin position="27"/>
        <end position="136"/>
    </location>
</feature>
<dbReference type="RefSeq" id="WP_081146443.1">
    <property type="nucleotide sequence ID" value="NZ_LVYD01000024.1"/>
</dbReference>
<dbReference type="OrthoDB" id="484536at2"/>
<keyword evidence="1" id="KW-0489">Methyltransferase</keyword>
<dbReference type="Gene3D" id="3.40.50.150">
    <property type="entry name" value="Vaccinia Virus protein VP39"/>
    <property type="match status" value="1"/>
</dbReference>
<gene>
    <name evidence="5" type="ORF">A3860_17930</name>
</gene>
<keyword evidence="3" id="KW-0732">Signal</keyword>
<dbReference type="InterPro" id="IPR029063">
    <property type="entry name" value="SAM-dependent_MTases_sf"/>
</dbReference>
<proteinExistence type="predicted"/>
<feature type="signal peptide" evidence="3">
    <location>
        <begin position="1"/>
        <end position="26"/>
    </location>
</feature>
<feature type="domain" description="Methyltransferase small" evidence="4">
    <location>
        <begin position="6"/>
        <end position="77"/>
    </location>
</feature>
<name>A0A1V9G4R7_9BACT</name>
<sequence length="136" mass="15713">MPFIEKANGKVLVFGLGLGMVAQALAAKTDVHTITVVELDQELVDMVGTYYENYSSKIKIIQGNAFTYHDSKSYDAIWFDIWDTISSDNLPEMDLLKKRWKKKAPIRMCWAEKDCRWMKKNGPPLDLPLLLFKTYF</sequence>
<reference evidence="5 6" key="1">
    <citation type="submission" date="2016-03" db="EMBL/GenBank/DDBJ databases">
        <title>Niastella vici sp. nov., isolated from farmland soil.</title>
        <authorList>
            <person name="Chen L."/>
            <person name="Wang D."/>
            <person name="Yang S."/>
            <person name="Wang G."/>
        </authorList>
    </citation>
    <scope>NUCLEOTIDE SEQUENCE [LARGE SCALE GENOMIC DNA]</scope>
    <source>
        <strain evidence="5 6">DJ57</strain>
    </source>
</reference>
<evidence type="ECO:0000256" key="3">
    <source>
        <dbReference type="SAM" id="SignalP"/>
    </source>
</evidence>
<dbReference type="AlphaFoldDB" id="A0A1V9G4R7"/>